<dbReference type="Gene3D" id="3.30.950.30">
    <property type="entry name" value="Schlafen, AAA domain"/>
    <property type="match status" value="1"/>
</dbReference>
<dbReference type="SUPFAM" id="SSF52200">
    <property type="entry name" value="Toll/Interleukin receptor TIR domain"/>
    <property type="match status" value="1"/>
</dbReference>
<dbReference type="GO" id="GO:0007165">
    <property type="term" value="P:signal transduction"/>
    <property type="evidence" value="ECO:0007669"/>
    <property type="project" value="InterPro"/>
</dbReference>
<dbReference type="KEGG" id="coy:HF329_00675"/>
<dbReference type="InterPro" id="IPR000157">
    <property type="entry name" value="TIR_dom"/>
</dbReference>
<dbReference type="Pfam" id="PF04326">
    <property type="entry name" value="SLFN_AlbA_2"/>
    <property type="match status" value="1"/>
</dbReference>
<protein>
    <submittedName>
        <fullName evidence="2">TIR domain-containing protein</fullName>
    </submittedName>
</protein>
<evidence type="ECO:0000313" key="2">
    <source>
        <dbReference type="EMBL" id="QJB29897.1"/>
    </source>
</evidence>
<dbReference type="RefSeq" id="WP_168802185.1">
    <property type="nucleotide sequence ID" value="NZ_CP051205.1"/>
</dbReference>
<dbReference type="Pfam" id="PF13676">
    <property type="entry name" value="TIR_2"/>
    <property type="match status" value="1"/>
</dbReference>
<dbReference type="AlphaFoldDB" id="A0AAE6ZE11"/>
<dbReference type="Proteomes" id="UP000502421">
    <property type="component" value="Chromosome"/>
</dbReference>
<sequence length="408" mass="46435">MSLEEEVKKIIGFPEGNKLRYEALLPSTNEMGGIISGFANTEGGILVLGILSKNRKITVTGLSTDFNVELVLNNAMNKVVPKPLFDSGYIDHKGKKLFVLKVDKAATEIAYDQIVYTMKGKDILKKNKDLNNDLRLNKASMKMEEKLDRILAYLSTYPQLINVNKNTIKVTILDDTVTLFEAEELLDKLKMSGFVKVYADRYIGYSLEADSFLSSGGYSGKKQFTYTTMKKSIFISYNWAHKTTVQKLFSFLTDSGFSVKMDDHSLSYKDHISSFMESIRDSNFAVLIISDEYLRSANCMTEVLHILKDRDCQKKILPIRHENAKFFKTSDRLAYVSYWNSQVKDIEEQLKSIEATSAIDEIKKLKIAKNISQEINSFLSTLSDMITNTIEEQEEVSYKGIIDYIKSH</sequence>
<organism evidence="2 3">
    <name type="scientific">Chitinophaga oryzae</name>
    <dbReference type="NCBI Taxonomy" id="2725414"/>
    <lineage>
        <taxon>Bacteria</taxon>
        <taxon>Pseudomonadati</taxon>
        <taxon>Bacteroidota</taxon>
        <taxon>Chitinophagia</taxon>
        <taxon>Chitinophagales</taxon>
        <taxon>Chitinophagaceae</taxon>
        <taxon>Chitinophaga</taxon>
    </lineage>
</organism>
<dbReference type="InterPro" id="IPR035897">
    <property type="entry name" value="Toll_tir_struct_dom_sf"/>
</dbReference>
<name>A0AAE6ZE11_9BACT</name>
<reference evidence="3" key="1">
    <citation type="submission" date="2020-04" db="EMBL/GenBank/DDBJ databases">
        <authorList>
            <person name="Kittiwongwattana C."/>
        </authorList>
    </citation>
    <scope>NUCLEOTIDE SEQUENCE [LARGE SCALE GENOMIC DNA]</scope>
    <source>
        <strain evidence="3">1310</strain>
    </source>
</reference>
<dbReference type="InterPro" id="IPR038461">
    <property type="entry name" value="Schlafen_AlbA_2_dom_sf"/>
</dbReference>
<feature type="domain" description="TIR" evidence="1">
    <location>
        <begin position="229"/>
        <end position="357"/>
    </location>
</feature>
<evidence type="ECO:0000313" key="3">
    <source>
        <dbReference type="Proteomes" id="UP000502421"/>
    </source>
</evidence>
<evidence type="ECO:0000259" key="1">
    <source>
        <dbReference type="PROSITE" id="PS50104"/>
    </source>
</evidence>
<dbReference type="PROSITE" id="PS50104">
    <property type="entry name" value="TIR"/>
    <property type="match status" value="1"/>
</dbReference>
<dbReference type="InterPro" id="IPR007421">
    <property type="entry name" value="Schlafen_AlbA_2_dom"/>
</dbReference>
<dbReference type="Gene3D" id="3.40.50.10140">
    <property type="entry name" value="Toll/interleukin-1 receptor homology (TIR) domain"/>
    <property type="match status" value="1"/>
</dbReference>
<gene>
    <name evidence="2" type="ORF">HF329_00675</name>
</gene>
<dbReference type="EMBL" id="CP051205">
    <property type="protein sequence ID" value="QJB29897.1"/>
    <property type="molecule type" value="Genomic_DNA"/>
</dbReference>
<accession>A0AAE6ZE11</accession>
<proteinExistence type="predicted"/>
<dbReference type="SMART" id="SM00255">
    <property type="entry name" value="TIR"/>
    <property type="match status" value="1"/>
</dbReference>